<evidence type="ECO:0000313" key="3">
    <source>
        <dbReference type="Proteomes" id="UP000298327"/>
    </source>
</evidence>
<evidence type="ECO:0000313" key="2">
    <source>
        <dbReference type="EMBL" id="TFY66872.1"/>
    </source>
</evidence>
<feature type="region of interest" description="Disordered" evidence="1">
    <location>
        <begin position="217"/>
        <end position="260"/>
    </location>
</feature>
<evidence type="ECO:0000256" key="1">
    <source>
        <dbReference type="SAM" id="MobiDB-lite"/>
    </source>
</evidence>
<organism evidence="2 3">
    <name type="scientific">Dentipellis fragilis</name>
    <dbReference type="NCBI Taxonomy" id="205917"/>
    <lineage>
        <taxon>Eukaryota</taxon>
        <taxon>Fungi</taxon>
        <taxon>Dikarya</taxon>
        <taxon>Basidiomycota</taxon>
        <taxon>Agaricomycotina</taxon>
        <taxon>Agaricomycetes</taxon>
        <taxon>Russulales</taxon>
        <taxon>Hericiaceae</taxon>
        <taxon>Dentipellis</taxon>
    </lineage>
</organism>
<dbReference type="OrthoDB" id="2633096at2759"/>
<gene>
    <name evidence="2" type="ORF">EVG20_g4212</name>
</gene>
<dbReference type="AlphaFoldDB" id="A0A4Y9YX98"/>
<keyword evidence="3" id="KW-1185">Reference proteome</keyword>
<comment type="caution">
    <text evidence="2">The sequence shown here is derived from an EMBL/GenBank/DDBJ whole genome shotgun (WGS) entry which is preliminary data.</text>
</comment>
<name>A0A4Y9YX98_9AGAM</name>
<accession>A0A4Y9YX98</accession>
<proteinExistence type="predicted"/>
<reference evidence="2 3" key="1">
    <citation type="submission" date="2019-02" db="EMBL/GenBank/DDBJ databases">
        <title>Genome sequencing of the rare red list fungi Dentipellis fragilis.</title>
        <authorList>
            <person name="Buettner E."/>
            <person name="Kellner H."/>
        </authorList>
    </citation>
    <scope>NUCLEOTIDE SEQUENCE [LARGE SCALE GENOMIC DNA]</scope>
    <source>
        <strain evidence="2 3">DSM 105465</strain>
    </source>
</reference>
<protein>
    <submittedName>
        <fullName evidence="2">Uncharacterized protein</fullName>
    </submittedName>
</protein>
<dbReference type="EMBL" id="SEOQ01000211">
    <property type="protein sequence ID" value="TFY66872.1"/>
    <property type="molecule type" value="Genomic_DNA"/>
</dbReference>
<dbReference type="Proteomes" id="UP000298327">
    <property type="component" value="Unassembled WGS sequence"/>
</dbReference>
<sequence>MPPCVRTPYTTSFFAHSRPTSAAPLGGILSSFMYHCHYLLLYLPSFTFASKNTIPFLTVLTPRRIALAHTKHCLRHFNCNRASGTYSPTAKPATTMNYTAVSGVLSLLVTFSRCLRVVLQLGCNFSIHVSLDLPLFCRPSPSTSSLLYKLTLTELREHFLPPDCIHFSRRQLRKDTLISRILNTGVSHSQRVTLSSLVESKDNARAVAAYCKRQRDIDRKRQTRRHAHTDSHEASHPGDGAGNVDVGSQDNGHRRRMGPNLASWKPIQLAVCEDRSNHETPMRQPTKFATGQVCVSASSKEATYVARAAAETVQGCHVSCSVCNARDRRRTTFMPGHEGWPSQELRGNRGLLLVGCGNSLRDVSQCDGYARLIEDDVLDWAAGFANGFITQSRVSLQLMLLVDWVYHSKYPDIWKAALHNFVDPVNSTPAIGDVVIFSRDPADHGRALRRCIRASVNEVRPWGLSSSCPVCRAPSPAFIVSFRSQQHQEGGHPFCWKCLWAPPGLTLFPPAFVKVGEHPAVWWMNHPLVNEEKLFRDHAQAAYDHWKSDKAVFVVWRLSRSYQLHIQQLELIRQHQQNSAGAGEKRWPDVPEDTLGEWRHARIEAGKALDALHACRPKSARKRQWSD</sequence>